<organism evidence="4 5">
    <name type="scientific">Sporormia fimetaria CBS 119925</name>
    <dbReference type="NCBI Taxonomy" id="1340428"/>
    <lineage>
        <taxon>Eukaryota</taxon>
        <taxon>Fungi</taxon>
        <taxon>Dikarya</taxon>
        <taxon>Ascomycota</taxon>
        <taxon>Pezizomycotina</taxon>
        <taxon>Dothideomycetes</taxon>
        <taxon>Pleosporomycetidae</taxon>
        <taxon>Pleosporales</taxon>
        <taxon>Sporormiaceae</taxon>
        <taxon>Sporormia</taxon>
    </lineage>
</organism>
<dbReference type="Pfam" id="PF24808">
    <property type="entry name" value="DUF7707"/>
    <property type="match status" value="1"/>
</dbReference>
<sequence>MHSAVAFTLLAVAGFAAAQDAPQQNYPYTIDPNSVPKSLRRTWCLNQQSACPYICTQLEGVDSTITLANECDPDALTYACVCENGLEPNITQYSQTLPFYICQEWGNNCARACGNDNTCASACREDHPCGAQNPEQVNTTSSASMSATASETSAPSRTLGIDDFGGEAAETSSSGNNNNNQGAASSMLNLGQSYGLAVVVGGILGGLGLFL</sequence>
<feature type="chain" id="PRO_5025420291" description="DUF7707 domain-containing protein" evidence="2">
    <location>
        <begin position="19"/>
        <end position="211"/>
    </location>
</feature>
<keyword evidence="5" id="KW-1185">Reference proteome</keyword>
<protein>
    <recommendedName>
        <fullName evidence="3">DUF7707 domain-containing protein</fullName>
    </recommendedName>
</protein>
<accession>A0A6A6UYK3</accession>
<dbReference type="PANTHER" id="PTHR38118:SF2">
    <property type="entry name" value="CDP-ALCOHOL PHOSPHATIDYLTRANSFERASE PROTEIN"/>
    <property type="match status" value="1"/>
</dbReference>
<evidence type="ECO:0000256" key="1">
    <source>
        <dbReference type="SAM" id="MobiDB-lite"/>
    </source>
</evidence>
<dbReference type="Proteomes" id="UP000799440">
    <property type="component" value="Unassembled WGS sequence"/>
</dbReference>
<feature type="signal peptide" evidence="2">
    <location>
        <begin position="1"/>
        <end position="18"/>
    </location>
</feature>
<dbReference type="OrthoDB" id="2439692at2759"/>
<dbReference type="PANTHER" id="PTHR38118">
    <property type="entry name" value="ANCHORED CELL WALL PROTEIN 11-RELATED"/>
    <property type="match status" value="1"/>
</dbReference>
<evidence type="ECO:0000256" key="2">
    <source>
        <dbReference type="SAM" id="SignalP"/>
    </source>
</evidence>
<name>A0A6A6UYK3_9PLEO</name>
<dbReference type="EMBL" id="MU006606">
    <property type="protein sequence ID" value="KAF2742596.1"/>
    <property type="molecule type" value="Genomic_DNA"/>
</dbReference>
<evidence type="ECO:0000313" key="5">
    <source>
        <dbReference type="Proteomes" id="UP000799440"/>
    </source>
</evidence>
<evidence type="ECO:0000313" key="4">
    <source>
        <dbReference type="EMBL" id="KAF2742596.1"/>
    </source>
</evidence>
<dbReference type="InterPro" id="IPR056124">
    <property type="entry name" value="DUF7707"/>
</dbReference>
<proteinExistence type="predicted"/>
<feature type="region of interest" description="Disordered" evidence="1">
    <location>
        <begin position="134"/>
        <end position="180"/>
    </location>
</feature>
<feature type="domain" description="DUF7707" evidence="3">
    <location>
        <begin position="28"/>
        <end position="134"/>
    </location>
</feature>
<gene>
    <name evidence="4" type="ORF">M011DRAFT_481509</name>
</gene>
<dbReference type="AlphaFoldDB" id="A0A6A6UYK3"/>
<keyword evidence="2" id="KW-0732">Signal</keyword>
<feature type="compositionally biased region" description="Low complexity" evidence="1">
    <location>
        <begin position="139"/>
        <end position="156"/>
    </location>
</feature>
<reference evidence="4" key="1">
    <citation type="journal article" date="2020" name="Stud. Mycol.">
        <title>101 Dothideomycetes genomes: a test case for predicting lifestyles and emergence of pathogens.</title>
        <authorList>
            <person name="Haridas S."/>
            <person name="Albert R."/>
            <person name="Binder M."/>
            <person name="Bloem J."/>
            <person name="Labutti K."/>
            <person name="Salamov A."/>
            <person name="Andreopoulos B."/>
            <person name="Baker S."/>
            <person name="Barry K."/>
            <person name="Bills G."/>
            <person name="Bluhm B."/>
            <person name="Cannon C."/>
            <person name="Castanera R."/>
            <person name="Culley D."/>
            <person name="Daum C."/>
            <person name="Ezra D."/>
            <person name="Gonzalez J."/>
            <person name="Henrissat B."/>
            <person name="Kuo A."/>
            <person name="Liang C."/>
            <person name="Lipzen A."/>
            <person name="Lutzoni F."/>
            <person name="Magnuson J."/>
            <person name="Mondo S."/>
            <person name="Nolan M."/>
            <person name="Ohm R."/>
            <person name="Pangilinan J."/>
            <person name="Park H.-J."/>
            <person name="Ramirez L."/>
            <person name="Alfaro M."/>
            <person name="Sun H."/>
            <person name="Tritt A."/>
            <person name="Yoshinaga Y."/>
            <person name="Zwiers L.-H."/>
            <person name="Turgeon B."/>
            <person name="Goodwin S."/>
            <person name="Spatafora J."/>
            <person name="Crous P."/>
            <person name="Grigoriev I."/>
        </authorList>
    </citation>
    <scope>NUCLEOTIDE SEQUENCE</scope>
    <source>
        <strain evidence="4">CBS 119925</strain>
    </source>
</reference>
<evidence type="ECO:0000259" key="3">
    <source>
        <dbReference type="Pfam" id="PF24808"/>
    </source>
</evidence>